<dbReference type="Proteomes" id="UP000593575">
    <property type="component" value="Unassembled WGS sequence"/>
</dbReference>
<evidence type="ECO:0000313" key="3">
    <source>
        <dbReference type="Proteomes" id="UP000593575"/>
    </source>
</evidence>
<sequence>MIGPFKSKGKGWRGGPINNVHAITGRNEASDDSYTTAPAGYARCVS</sequence>
<proteinExistence type="predicted"/>
<dbReference type="EMBL" id="JABFAE010332743">
    <property type="protein sequence ID" value="MBA0844737.1"/>
    <property type="molecule type" value="Genomic_DNA"/>
</dbReference>
<accession>A0A7J9KE30</accession>
<reference evidence="2 3" key="1">
    <citation type="journal article" date="2019" name="Genome Biol. Evol.">
        <title>Insights into the evolution of the New World diploid cottons (Gossypium, subgenus Houzingenia) based on genome sequencing.</title>
        <authorList>
            <person name="Grover C.E."/>
            <person name="Arick M.A. 2nd"/>
            <person name="Thrash A."/>
            <person name="Conover J.L."/>
            <person name="Sanders W.S."/>
            <person name="Peterson D.G."/>
            <person name="Frelichowski J.E."/>
            <person name="Scheffler J.A."/>
            <person name="Scheffler B.E."/>
            <person name="Wendel J.F."/>
        </authorList>
    </citation>
    <scope>NUCLEOTIDE SEQUENCE [LARGE SCALE GENOMIC DNA]</scope>
    <source>
        <strain evidence="2">6</strain>
        <tissue evidence="2">Leaf</tissue>
    </source>
</reference>
<dbReference type="AlphaFoldDB" id="A0A7J9KE30"/>
<comment type="caution">
    <text evidence="2">The sequence shown here is derived from an EMBL/GenBank/DDBJ whole genome shotgun (WGS) entry which is preliminary data.</text>
</comment>
<organism evidence="2 3">
    <name type="scientific">Gossypium armourianum</name>
    <dbReference type="NCBI Taxonomy" id="34283"/>
    <lineage>
        <taxon>Eukaryota</taxon>
        <taxon>Viridiplantae</taxon>
        <taxon>Streptophyta</taxon>
        <taxon>Embryophyta</taxon>
        <taxon>Tracheophyta</taxon>
        <taxon>Spermatophyta</taxon>
        <taxon>Magnoliopsida</taxon>
        <taxon>eudicotyledons</taxon>
        <taxon>Gunneridae</taxon>
        <taxon>Pentapetalae</taxon>
        <taxon>rosids</taxon>
        <taxon>malvids</taxon>
        <taxon>Malvales</taxon>
        <taxon>Malvaceae</taxon>
        <taxon>Malvoideae</taxon>
        <taxon>Gossypium</taxon>
    </lineage>
</organism>
<keyword evidence="3" id="KW-1185">Reference proteome</keyword>
<name>A0A7J9KE30_9ROSI</name>
<evidence type="ECO:0000256" key="1">
    <source>
        <dbReference type="SAM" id="MobiDB-lite"/>
    </source>
</evidence>
<protein>
    <submittedName>
        <fullName evidence="2">Uncharacterized protein</fullName>
    </submittedName>
</protein>
<gene>
    <name evidence="2" type="ORF">Goarm_023020</name>
</gene>
<evidence type="ECO:0000313" key="2">
    <source>
        <dbReference type="EMBL" id="MBA0844737.1"/>
    </source>
</evidence>
<feature type="region of interest" description="Disordered" evidence="1">
    <location>
        <begin position="1"/>
        <end position="35"/>
    </location>
</feature>